<feature type="transmembrane region" description="Helical" evidence="1">
    <location>
        <begin position="31"/>
        <end position="49"/>
    </location>
</feature>
<gene>
    <name evidence="2" type="ORF">UU50_C0001G0030</name>
</gene>
<evidence type="ECO:0008006" key="4">
    <source>
        <dbReference type="Google" id="ProtNLM"/>
    </source>
</evidence>
<proteinExistence type="predicted"/>
<dbReference type="EMBL" id="LCAW01000001">
    <property type="protein sequence ID" value="KKR99972.1"/>
    <property type="molecule type" value="Genomic_DNA"/>
</dbReference>
<sequence length="230" mass="26013">MEVLSYYSVMTLILALTWILIFLAKPDVRREILLISVLGVALLPIWFTTQISTGFNMMADFSSIRLLDLMFLFSVSGISATIFHVFFGKHYQNIPKIKSAKNKDAIAQWWATRLFLSFLFFIWVTILLASFFKIPMAYSILISAIMLVIYMISHRQDLLADSILSAILTAFIVLLASNLGSLFTHTTPVIPFINSGTYFYGISADLLCWALALGLVLGPLYEFTRRKLLS</sequence>
<accession>A0A0G0YI00</accession>
<keyword evidence="1" id="KW-0472">Membrane</keyword>
<dbReference type="Proteomes" id="UP000033930">
    <property type="component" value="Unassembled WGS sequence"/>
</dbReference>
<protein>
    <recommendedName>
        <fullName evidence="4">Lycopene cyclase domain-containing protein</fullName>
    </recommendedName>
</protein>
<reference evidence="2 3" key="1">
    <citation type="journal article" date="2015" name="Nature">
        <title>rRNA introns, odd ribosomes, and small enigmatic genomes across a large radiation of phyla.</title>
        <authorList>
            <person name="Brown C.T."/>
            <person name="Hug L.A."/>
            <person name="Thomas B.C."/>
            <person name="Sharon I."/>
            <person name="Castelle C.J."/>
            <person name="Singh A."/>
            <person name="Wilkins M.J."/>
            <person name="Williams K.H."/>
            <person name="Banfield J.F."/>
        </authorList>
    </citation>
    <scope>NUCLEOTIDE SEQUENCE [LARGE SCALE GENOMIC DNA]</scope>
</reference>
<evidence type="ECO:0000313" key="2">
    <source>
        <dbReference type="EMBL" id="KKR99972.1"/>
    </source>
</evidence>
<organism evidence="2 3">
    <name type="scientific">Candidatus Uhrbacteria bacterium GW2011_GWC1_41_20</name>
    <dbReference type="NCBI Taxonomy" id="1618983"/>
    <lineage>
        <taxon>Bacteria</taxon>
        <taxon>Candidatus Uhriibacteriota</taxon>
    </lineage>
</organism>
<feature type="transmembrane region" description="Helical" evidence="1">
    <location>
        <begin position="69"/>
        <end position="88"/>
    </location>
</feature>
<name>A0A0G0YI00_9BACT</name>
<feature type="transmembrane region" description="Helical" evidence="1">
    <location>
        <begin position="135"/>
        <end position="152"/>
    </location>
</feature>
<evidence type="ECO:0000313" key="3">
    <source>
        <dbReference type="Proteomes" id="UP000033930"/>
    </source>
</evidence>
<feature type="transmembrane region" description="Helical" evidence="1">
    <location>
        <begin position="197"/>
        <end position="221"/>
    </location>
</feature>
<feature type="transmembrane region" description="Helical" evidence="1">
    <location>
        <begin position="159"/>
        <end position="177"/>
    </location>
</feature>
<comment type="caution">
    <text evidence="2">The sequence shown here is derived from an EMBL/GenBank/DDBJ whole genome shotgun (WGS) entry which is preliminary data.</text>
</comment>
<keyword evidence="1" id="KW-1133">Transmembrane helix</keyword>
<keyword evidence="1" id="KW-0812">Transmembrane</keyword>
<feature type="transmembrane region" description="Helical" evidence="1">
    <location>
        <begin position="6"/>
        <end position="24"/>
    </location>
</feature>
<dbReference type="AlphaFoldDB" id="A0A0G0YI00"/>
<evidence type="ECO:0000256" key="1">
    <source>
        <dbReference type="SAM" id="Phobius"/>
    </source>
</evidence>
<feature type="transmembrane region" description="Helical" evidence="1">
    <location>
        <begin position="109"/>
        <end position="129"/>
    </location>
</feature>